<dbReference type="Gene3D" id="2.60.200.20">
    <property type="match status" value="1"/>
</dbReference>
<dbReference type="SUPFAM" id="SSF49879">
    <property type="entry name" value="SMAD/FHA domain"/>
    <property type="match status" value="1"/>
</dbReference>
<dbReference type="InterPro" id="IPR000253">
    <property type="entry name" value="FHA_dom"/>
</dbReference>
<reference evidence="3" key="1">
    <citation type="submission" date="2020-02" db="EMBL/GenBank/DDBJ databases">
        <authorList>
            <person name="Meier V. D."/>
        </authorList>
    </citation>
    <scope>NUCLEOTIDE SEQUENCE</scope>
    <source>
        <strain evidence="3">AVDCRST_MAG67</strain>
    </source>
</reference>
<evidence type="ECO:0000256" key="1">
    <source>
        <dbReference type="ARBA" id="ARBA00022553"/>
    </source>
</evidence>
<dbReference type="PROSITE" id="PS50006">
    <property type="entry name" value="FHA_DOMAIN"/>
    <property type="match status" value="1"/>
</dbReference>
<evidence type="ECO:0000259" key="2">
    <source>
        <dbReference type="PROSITE" id="PS50006"/>
    </source>
</evidence>
<accession>A0A6J4TN72</accession>
<dbReference type="SMART" id="SM00240">
    <property type="entry name" value="FHA"/>
    <property type="match status" value="1"/>
</dbReference>
<evidence type="ECO:0000313" key="3">
    <source>
        <dbReference type="EMBL" id="CAA9526223.1"/>
    </source>
</evidence>
<dbReference type="AlphaFoldDB" id="A0A6J4TN72"/>
<proteinExistence type="predicted"/>
<organism evidence="3">
    <name type="scientific">uncultured Solirubrobacteraceae bacterium</name>
    <dbReference type="NCBI Taxonomy" id="1162706"/>
    <lineage>
        <taxon>Bacteria</taxon>
        <taxon>Bacillati</taxon>
        <taxon>Actinomycetota</taxon>
        <taxon>Thermoleophilia</taxon>
        <taxon>Solirubrobacterales</taxon>
        <taxon>Solirubrobacteraceae</taxon>
        <taxon>environmental samples</taxon>
    </lineage>
</organism>
<dbReference type="InterPro" id="IPR036388">
    <property type="entry name" value="WH-like_DNA-bd_sf"/>
</dbReference>
<dbReference type="GO" id="GO:0003677">
    <property type="term" value="F:DNA binding"/>
    <property type="evidence" value="ECO:0007669"/>
    <property type="project" value="InterPro"/>
</dbReference>
<dbReference type="GO" id="GO:0006355">
    <property type="term" value="P:regulation of DNA-templated transcription"/>
    <property type="evidence" value="ECO:0007669"/>
    <property type="project" value="InterPro"/>
</dbReference>
<keyword evidence="1" id="KW-0597">Phosphoprotein</keyword>
<dbReference type="InterPro" id="IPR008984">
    <property type="entry name" value="SMAD_FHA_dom_sf"/>
</dbReference>
<dbReference type="Gene3D" id="1.10.10.10">
    <property type="entry name" value="Winged helix-like DNA-binding domain superfamily/Winged helix DNA-binding domain"/>
    <property type="match status" value="1"/>
</dbReference>
<dbReference type="Pfam" id="PF00498">
    <property type="entry name" value="FHA"/>
    <property type="match status" value="1"/>
</dbReference>
<dbReference type="EMBL" id="CADCVQ010000155">
    <property type="protein sequence ID" value="CAA9526223.1"/>
    <property type="molecule type" value="Genomic_DNA"/>
</dbReference>
<dbReference type="InterPro" id="IPR016032">
    <property type="entry name" value="Sig_transdc_resp-reg_C-effctor"/>
</dbReference>
<dbReference type="SUPFAM" id="SSF46894">
    <property type="entry name" value="C-terminal effector domain of the bipartite response regulators"/>
    <property type="match status" value="1"/>
</dbReference>
<name>A0A6J4TN72_9ACTN</name>
<dbReference type="CDD" id="cd00060">
    <property type="entry name" value="FHA"/>
    <property type="match status" value="1"/>
</dbReference>
<protein>
    <recommendedName>
        <fullName evidence="2">FHA domain-containing protein</fullName>
    </recommendedName>
</protein>
<gene>
    <name evidence="3" type="ORF">AVDCRST_MAG67-3695</name>
</gene>
<feature type="domain" description="FHA" evidence="2">
    <location>
        <begin position="58"/>
        <end position="109"/>
    </location>
</feature>
<sequence>MLYGGRAVKVEHLAPGASRPVTLQAILRAEATKLPFLVVSPASEGQRIVILEAVDEALWIGRSPDCHIPLEGDRLASRTHAGLVRTGGDWAIADDGLSLNGTFVGADRVVGRRRLQDGDVVSVGESTLGFRAARTGAVANKTVAGDRLPARPDVTPAQQRVLVALCRPLLGDPPGSLPASNRQIAEELCLSEDAVRTHLKALFERARVGAVAQGAKRVRLAEVALATGLVARHDVE</sequence>